<feature type="signal peptide" evidence="1">
    <location>
        <begin position="1"/>
        <end position="20"/>
    </location>
</feature>
<keyword evidence="1" id="KW-0732">Signal</keyword>
<evidence type="ECO:0000313" key="2">
    <source>
        <dbReference type="EMBL" id="KAJ9158431.1"/>
    </source>
</evidence>
<reference evidence="2" key="1">
    <citation type="submission" date="2022-07" db="EMBL/GenBank/DDBJ databases">
        <title>Fungi with potential for degradation of polypropylene.</title>
        <authorList>
            <person name="Gostincar C."/>
        </authorList>
    </citation>
    <scope>NUCLEOTIDE SEQUENCE</scope>
    <source>
        <strain evidence="2">EXF-13287</strain>
    </source>
</reference>
<comment type="caution">
    <text evidence="2">The sequence shown here is derived from an EMBL/GenBank/DDBJ whole genome shotgun (WGS) entry which is preliminary data.</text>
</comment>
<evidence type="ECO:0000256" key="1">
    <source>
        <dbReference type="SAM" id="SignalP"/>
    </source>
</evidence>
<proteinExistence type="predicted"/>
<dbReference type="EMBL" id="JANBVN010000036">
    <property type="protein sequence ID" value="KAJ9158431.1"/>
    <property type="molecule type" value="Genomic_DNA"/>
</dbReference>
<accession>A0AA38SEY6</accession>
<dbReference type="AlphaFoldDB" id="A0AA38SEY6"/>
<keyword evidence="3" id="KW-1185">Reference proteome</keyword>
<protein>
    <submittedName>
        <fullName evidence="2">Uncharacterized protein</fullName>
    </submittedName>
</protein>
<dbReference type="Proteomes" id="UP001174691">
    <property type="component" value="Unassembled WGS sequence"/>
</dbReference>
<feature type="chain" id="PRO_5041272566" evidence="1">
    <location>
        <begin position="21"/>
        <end position="115"/>
    </location>
</feature>
<organism evidence="2 3">
    <name type="scientific">Coniochaeta hoffmannii</name>
    <dbReference type="NCBI Taxonomy" id="91930"/>
    <lineage>
        <taxon>Eukaryota</taxon>
        <taxon>Fungi</taxon>
        <taxon>Dikarya</taxon>
        <taxon>Ascomycota</taxon>
        <taxon>Pezizomycotina</taxon>
        <taxon>Sordariomycetes</taxon>
        <taxon>Sordariomycetidae</taxon>
        <taxon>Coniochaetales</taxon>
        <taxon>Coniochaetaceae</taxon>
        <taxon>Coniochaeta</taxon>
    </lineage>
</organism>
<evidence type="ECO:0000313" key="3">
    <source>
        <dbReference type="Proteomes" id="UP001174691"/>
    </source>
</evidence>
<sequence>MKTSAFVSFAASILLKLINADVALQVNGPGGTFAVTLLDQGDQLISSREHSPLFKTDMSAVVLNAGETINGQSQACGCVAFVSPSCSGNPRVSFGGNVTEFPSNVAGNIGCYVCV</sequence>
<gene>
    <name evidence="2" type="ORF">NKR19_g3297</name>
</gene>
<name>A0AA38SEY6_9PEZI</name>